<dbReference type="Pfam" id="PF08843">
    <property type="entry name" value="AbiEii"/>
    <property type="match status" value="1"/>
</dbReference>
<dbReference type="EMBL" id="CP012342">
    <property type="protein sequence ID" value="AKV60032.1"/>
    <property type="molecule type" value="Genomic_DNA"/>
</dbReference>
<keyword evidence="2" id="KW-1185">Reference proteome</keyword>
<dbReference type="PATRIC" id="fig|156976.3.peg.2357"/>
<evidence type="ECO:0000313" key="2">
    <source>
        <dbReference type="Proteomes" id="UP000060016"/>
    </source>
</evidence>
<dbReference type="AlphaFoldDB" id="A0A0K1RF31"/>
<dbReference type="InterPro" id="IPR014942">
    <property type="entry name" value="AbiEii"/>
</dbReference>
<organism evidence="1 2">
    <name type="scientific">Corynebacterium riegelii</name>
    <dbReference type="NCBI Taxonomy" id="156976"/>
    <lineage>
        <taxon>Bacteria</taxon>
        <taxon>Bacillati</taxon>
        <taxon>Actinomycetota</taxon>
        <taxon>Actinomycetes</taxon>
        <taxon>Mycobacteriales</taxon>
        <taxon>Corynebacteriaceae</taxon>
        <taxon>Corynebacterium</taxon>
    </lineage>
</organism>
<evidence type="ECO:0008006" key="3">
    <source>
        <dbReference type="Google" id="ProtNLM"/>
    </source>
</evidence>
<reference evidence="1 2" key="1">
    <citation type="submission" date="2015-08" db="EMBL/GenBank/DDBJ databases">
        <authorList>
            <person name="Babu N.S."/>
            <person name="Beckwith C.J."/>
            <person name="Beseler K.G."/>
            <person name="Brison A."/>
            <person name="Carone J.V."/>
            <person name="Caskin T.P."/>
            <person name="Diamond M."/>
            <person name="Durham M.E."/>
            <person name="Foxe J.M."/>
            <person name="Go M."/>
            <person name="Henderson B.A."/>
            <person name="Jones I.B."/>
            <person name="McGettigan J.A."/>
            <person name="Micheletti S.J."/>
            <person name="Nasrallah M.E."/>
            <person name="Ortiz D."/>
            <person name="Piller C.R."/>
            <person name="Privatt S.R."/>
            <person name="Schneider S.L."/>
            <person name="Sharp S."/>
            <person name="Smith T.C."/>
            <person name="Stanton J.D."/>
            <person name="Ullery H.E."/>
            <person name="Wilson R.J."/>
            <person name="Serrano M.G."/>
            <person name="Buck G."/>
            <person name="Lee V."/>
            <person name="Wang Y."/>
            <person name="Carvalho R."/>
            <person name="Voegtly L."/>
            <person name="Shi R."/>
            <person name="Duckworth R."/>
            <person name="Johnson A."/>
            <person name="Loviza R."/>
            <person name="Walstead R."/>
            <person name="Shah Z."/>
            <person name="Kiflezghi M."/>
            <person name="Wade K."/>
            <person name="Ball S.L."/>
            <person name="Bradley K.W."/>
            <person name="Asai D.J."/>
            <person name="Bowman C.A."/>
            <person name="Russell D.A."/>
            <person name="Pope W.H."/>
            <person name="Jacobs-Sera D."/>
            <person name="Hendrix R.W."/>
            <person name="Hatfull G.F."/>
        </authorList>
    </citation>
    <scope>NUCLEOTIDE SEQUENCE [LARGE SCALE GENOMIC DNA]</scope>
    <source>
        <strain evidence="1 2">PUDD_83A45</strain>
    </source>
</reference>
<proteinExistence type="predicted"/>
<dbReference type="STRING" id="156976.AK829_11660"/>
<gene>
    <name evidence="1" type="ORF">AK829_11660</name>
</gene>
<sequence>MAQQELGQDDANRRHFLMAMVVVSQMMPEGMVIKGGSAMVLRYGTGVRRTTDVDSARALAEDDVLDLFEENLRDGWAGFTGVLKQLKKPSPRDVPSDYVTSKFQVKLGFRGKSWKSVDFELAQNEIGSAASSHLAMPDELVNLFTAIGLPAPEPAPVMGAEYQVAQKIHALTSPGSERAHDLVDLQLLEKHEAIDLGQTKLLCERLFRYRQRQAWPPMLTPGQGWKELYDTARASLRDPADVADYDGALCWFGRFLEDIVLCTTLNSDE</sequence>
<accession>A0A0K1RF31</accession>
<protein>
    <recommendedName>
        <fullName evidence="3">Nucleotidyl transferase AbiEii/AbiGii toxin family protein</fullName>
    </recommendedName>
</protein>
<dbReference type="Proteomes" id="UP000060016">
    <property type="component" value="Chromosome"/>
</dbReference>
<evidence type="ECO:0000313" key="1">
    <source>
        <dbReference type="EMBL" id="AKV60032.1"/>
    </source>
</evidence>
<dbReference type="KEGG" id="crie:AK829_11660"/>
<name>A0A0K1RF31_9CORY</name>